<reference evidence="1" key="1">
    <citation type="journal article" date="2014" name="Front. Microbiol.">
        <title>High frequency of phylogenetically diverse reductive dehalogenase-homologous genes in deep subseafloor sedimentary metagenomes.</title>
        <authorList>
            <person name="Kawai M."/>
            <person name="Futagami T."/>
            <person name="Toyoda A."/>
            <person name="Takaki Y."/>
            <person name="Nishi S."/>
            <person name="Hori S."/>
            <person name="Arai W."/>
            <person name="Tsubouchi T."/>
            <person name="Morono Y."/>
            <person name="Uchiyama I."/>
            <person name="Ito T."/>
            <person name="Fujiyama A."/>
            <person name="Inagaki F."/>
            <person name="Takami H."/>
        </authorList>
    </citation>
    <scope>NUCLEOTIDE SEQUENCE</scope>
    <source>
        <strain evidence="1">Expedition CK06-06</strain>
    </source>
</reference>
<accession>X1SEN7</accession>
<feature type="non-terminal residue" evidence="1">
    <location>
        <position position="58"/>
    </location>
</feature>
<dbReference type="EMBL" id="BARW01013230">
    <property type="protein sequence ID" value="GAI77601.1"/>
    <property type="molecule type" value="Genomic_DNA"/>
</dbReference>
<organism evidence="1">
    <name type="scientific">marine sediment metagenome</name>
    <dbReference type="NCBI Taxonomy" id="412755"/>
    <lineage>
        <taxon>unclassified sequences</taxon>
        <taxon>metagenomes</taxon>
        <taxon>ecological metagenomes</taxon>
    </lineage>
</organism>
<protein>
    <submittedName>
        <fullName evidence="1">Uncharacterized protein</fullName>
    </submittedName>
</protein>
<sequence>MQFPAVIPVTSISLPKEFKTTKSISSEVILKSKQAIPGTRTHFSGKNLSGLNKGRIQA</sequence>
<comment type="caution">
    <text evidence="1">The sequence shown here is derived from an EMBL/GenBank/DDBJ whole genome shotgun (WGS) entry which is preliminary data.</text>
</comment>
<dbReference type="AlphaFoldDB" id="X1SEN7"/>
<name>X1SEN7_9ZZZZ</name>
<evidence type="ECO:0000313" key="1">
    <source>
        <dbReference type="EMBL" id="GAI77601.1"/>
    </source>
</evidence>
<proteinExistence type="predicted"/>
<gene>
    <name evidence="1" type="ORF">S12H4_24397</name>
</gene>